<sequence>MSIPPHTDTSPRSLQVYFRCNRSTTATLTTPPSLPPVAAPASPSTSSTNDLPIALRKGKRSCTAHPLAHSLSFKHLSPNYRAFAVSLSSVSIPNTYCEALKHPKWKMAMDEEMSALISRGTWELVEVPPNTDILACRWVFTLKFRAGGIFERESKLADVLDGHKMLSYMGPRETYGSTSSLKTWEGQGIFWELKSLKANMLSLYLRENMLLISFKKLAVGGAKVQTEGARRRAGWVALTTERGDDARAMRCGGAGNALG</sequence>
<accession>A0AAW2VDJ2</accession>
<dbReference type="AlphaFoldDB" id="A0AAW2VDJ2"/>
<proteinExistence type="predicted"/>
<organism evidence="2">
    <name type="scientific">Sesamum latifolium</name>
    <dbReference type="NCBI Taxonomy" id="2727402"/>
    <lineage>
        <taxon>Eukaryota</taxon>
        <taxon>Viridiplantae</taxon>
        <taxon>Streptophyta</taxon>
        <taxon>Embryophyta</taxon>
        <taxon>Tracheophyta</taxon>
        <taxon>Spermatophyta</taxon>
        <taxon>Magnoliopsida</taxon>
        <taxon>eudicotyledons</taxon>
        <taxon>Gunneridae</taxon>
        <taxon>Pentapetalae</taxon>
        <taxon>asterids</taxon>
        <taxon>lamiids</taxon>
        <taxon>Lamiales</taxon>
        <taxon>Pedaliaceae</taxon>
        <taxon>Sesamum</taxon>
    </lineage>
</organism>
<feature type="region of interest" description="Disordered" evidence="1">
    <location>
        <begin position="29"/>
        <end position="50"/>
    </location>
</feature>
<dbReference type="EMBL" id="JACGWN010000010">
    <property type="protein sequence ID" value="KAL0427267.1"/>
    <property type="molecule type" value="Genomic_DNA"/>
</dbReference>
<comment type="caution">
    <text evidence="2">The sequence shown here is derived from an EMBL/GenBank/DDBJ whole genome shotgun (WGS) entry which is preliminary data.</text>
</comment>
<feature type="compositionally biased region" description="Low complexity" evidence="1">
    <location>
        <begin position="39"/>
        <end position="48"/>
    </location>
</feature>
<evidence type="ECO:0000313" key="2">
    <source>
        <dbReference type="EMBL" id="KAL0427267.1"/>
    </source>
</evidence>
<gene>
    <name evidence="2" type="ORF">Slati_2901500</name>
</gene>
<protein>
    <recommendedName>
        <fullName evidence="3">Mitochondrial protein</fullName>
    </recommendedName>
</protein>
<evidence type="ECO:0000256" key="1">
    <source>
        <dbReference type="SAM" id="MobiDB-lite"/>
    </source>
</evidence>
<name>A0AAW2VDJ2_9LAMI</name>
<reference evidence="2" key="1">
    <citation type="submission" date="2020-06" db="EMBL/GenBank/DDBJ databases">
        <authorList>
            <person name="Li T."/>
            <person name="Hu X."/>
            <person name="Zhang T."/>
            <person name="Song X."/>
            <person name="Zhang H."/>
            <person name="Dai N."/>
            <person name="Sheng W."/>
            <person name="Hou X."/>
            <person name="Wei L."/>
        </authorList>
    </citation>
    <scope>NUCLEOTIDE SEQUENCE</scope>
    <source>
        <strain evidence="2">KEN1</strain>
        <tissue evidence="2">Leaf</tissue>
    </source>
</reference>
<evidence type="ECO:0008006" key="3">
    <source>
        <dbReference type="Google" id="ProtNLM"/>
    </source>
</evidence>
<reference evidence="2" key="2">
    <citation type="journal article" date="2024" name="Plant">
        <title>Genomic evolution and insights into agronomic trait innovations of Sesamum species.</title>
        <authorList>
            <person name="Miao H."/>
            <person name="Wang L."/>
            <person name="Qu L."/>
            <person name="Liu H."/>
            <person name="Sun Y."/>
            <person name="Le M."/>
            <person name="Wang Q."/>
            <person name="Wei S."/>
            <person name="Zheng Y."/>
            <person name="Lin W."/>
            <person name="Duan Y."/>
            <person name="Cao H."/>
            <person name="Xiong S."/>
            <person name="Wang X."/>
            <person name="Wei L."/>
            <person name="Li C."/>
            <person name="Ma Q."/>
            <person name="Ju M."/>
            <person name="Zhao R."/>
            <person name="Li G."/>
            <person name="Mu C."/>
            <person name="Tian Q."/>
            <person name="Mei H."/>
            <person name="Zhang T."/>
            <person name="Gao T."/>
            <person name="Zhang H."/>
        </authorList>
    </citation>
    <scope>NUCLEOTIDE SEQUENCE</scope>
    <source>
        <strain evidence="2">KEN1</strain>
    </source>
</reference>